<proteinExistence type="predicted"/>
<name>A0ABN8ZE95_RANTA</name>
<evidence type="ECO:0000313" key="2">
    <source>
        <dbReference type="EMBL" id="CAI9172230.1"/>
    </source>
</evidence>
<evidence type="ECO:0000256" key="1">
    <source>
        <dbReference type="SAM" id="MobiDB-lite"/>
    </source>
</evidence>
<protein>
    <submittedName>
        <fullName evidence="2">Uncharacterized protein</fullName>
    </submittedName>
</protein>
<feature type="compositionally biased region" description="Low complexity" evidence="1">
    <location>
        <begin position="108"/>
        <end position="118"/>
    </location>
</feature>
<keyword evidence="3" id="KW-1185">Reference proteome</keyword>
<organism evidence="2 3">
    <name type="scientific">Rangifer tarandus platyrhynchus</name>
    <name type="common">Svalbard reindeer</name>
    <dbReference type="NCBI Taxonomy" id="3082113"/>
    <lineage>
        <taxon>Eukaryota</taxon>
        <taxon>Metazoa</taxon>
        <taxon>Chordata</taxon>
        <taxon>Craniata</taxon>
        <taxon>Vertebrata</taxon>
        <taxon>Euteleostomi</taxon>
        <taxon>Mammalia</taxon>
        <taxon>Eutheria</taxon>
        <taxon>Laurasiatheria</taxon>
        <taxon>Artiodactyla</taxon>
        <taxon>Ruminantia</taxon>
        <taxon>Pecora</taxon>
        <taxon>Cervidae</taxon>
        <taxon>Odocoileinae</taxon>
        <taxon>Rangifer</taxon>
    </lineage>
</organism>
<gene>
    <name evidence="2" type="ORF">MRATA1EN1_LOCUS21192</name>
</gene>
<dbReference type="Proteomes" id="UP001176941">
    <property type="component" value="Chromosome 32"/>
</dbReference>
<feature type="region of interest" description="Disordered" evidence="1">
    <location>
        <begin position="29"/>
        <end position="135"/>
    </location>
</feature>
<dbReference type="EMBL" id="OX459968">
    <property type="protein sequence ID" value="CAI9172230.1"/>
    <property type="molecule type" value="Genomic_DNA"/>
</dbReference>
<sequence>MRSPAEKVTPEDSLAMPTASVALIQSALPTGQRCPRDAQERSLCSTGIRQGAGPRGSQSLCAISGGRVRPGRAGQAGGPIDRGVRRFPSASARLPPPGAPVPTCSVLRPEPGSSSSSGRSERSPAPHPPAAPSPP</sequence>
<evidence type="ECO:0000313" key="3">
    <source>
        <dbReference type="Proteomes" id="UP001176941"/>
    </source>
</evidence>
<accession>A0ABN8ZE95</accession>
<reference evidence="2" key="1">
    <citation type="submission" date="2023-04" db="EMBL/GenBank/DDBJ databases">
        <authorList>
            <consortium name="ELIXIR-Norway"/>
        </authorList>
    </citation>
    <scope>NUCLEOTIDE SEQUENCE [LARGE SCALE GENOMIC DNA]</scope>
</reference>
<feature type="compositionally biased region" description="Pro residues" evidence="1">
    <location>
        <begin position="125"/>
        <end position="135"/>
    </location>
</feature>